<reference evidence="6 7" key="1">
    <citation type="submission" date="2017-02" db="EMBL/GenBank/DDBJ databases">
        <title>Whole genome sequencing of Metallibacterium scheffleri DSM 24874 (T).</title>
        <authorList>
            <person name="Kumar S."/>
            <person name="Patil P."/>
            <person name="Patil P.B."/>
        </authorList>
    </citation>
    <scope>NUCLEOTIDE SEQUENCE [LARGE SCALE GENOMIC DNA]</scope>
    <source>
        <strain evidence="6 7">DSM 24874</strain>
    </source>
</reference>
<dbReference type="Proteomes" id="UP000307749">
    <property type="component" value="Unassembled WGS sequence"/>
</dbReference>
<dbReference type="Pfam" id="PF13087">
    <property type="entry name" value="AAA_12"/>
    <property type="match status" value="1"/>
</dbReference>
<dbReference type="InterPro" id="IPR006171">
    <property type="entry name" value="TOPRIM_dom"/>
</dbReference>
<dbReference type="Gene3D" id="3.40.50.300">
    <property type="entry name" value="P-loop containing nucleotide triphosphate hydrolases"/>
    <property type="match status" value="3"/>
</dbReference>
<dbReference type="OrthoDB" id="9757917at2"/>
<feature type="domain" description="Toprim" evidence="5">
    <location>
        <begin position="1105"/>
        <end position="1197"/>
    </location>
</feature>
<dbReference type="InterPro" id="IPR047187">
    <property type="entry name" value="SF1_C_Upf1"/>
</dbReference>
<dbReference type="RefSeq" id="WP_081130330.1">
    <property type="nucleotide sequence ID" value="NZ_LDOS01000005.1"/>
</dbReference>
<dbReference type="InterPro" id="IPR050534">
    <property type="entry name" value="Coronavir_polyprotein_1ab"/>
</dbReference>
<evidence type="ECO:0000313" key="6">
    <source>
        <dbReference type="EMBL" id="THD11386.1"/>
    </source>
</evidence>
<organism evidence="6 7">
    <name type="scientific">Metallibacterium scheffleri</name>
    <dbReference type="NCBI Taxonomy" id="993689"/>
    <lineage>
        <taxon>Bacteria</taxon>
        <taxon>Pseudomonadati</taxon>
        <taxon>Pseudomonadota</taxon>
        <taxon>Gammaproteobacteria</taxon>
        <taxon>Lysobacterales</taxon>
        <taxon>Rhodanobacteraceae</taxon>
        <taxon>Metallibacterium</taxon>
    </lineage>
</organism>
<dbReference type="PANTHER" id="PTHR43788:SF8">
    <property type="entry name" value="DNA-BINDING PROTEIN SMUBP-2"/>
    <property type="match status" value="1"/>
</dbReference>
<dbReference type="PANTHER" id="PTHR43788">
    <property type="entry name" value="DNA2/NAM7 HELICASE FAMILY MEMBER"/>
    <property type="match status" value="1"/>
</dbReference>
<dbReference type="InterPro" id="IPR023405">
    <property type="entry name" value="Topo_IA_core_domain"/>
</dbReference>
<keyword evidence="2" id="KW-0378">Hydrolase</keyword>
<dbReference type="SUPFAM" id="SSF56712">
    <property type="entry name" value="Prokaryotic type I DNA topoisomerase"/>
    <property type="match status" value="1"/>
</dbReference>
<dbReference type="GO" id="GO:0004386">
    <property type="term" value="F:helicase activity"/>
    <property type="evidence" value="ECO:0007669"/>
    <property type="project" value="UniProtKB-KW"/>
</dbReference>
<keyword evidence="1" id="KW-0547">Nucleotide-binding</keyword>
<sequence>MAPESTSPHRKVSSGAITAKAIKDLGLPEIHGEPHDVVRGYGLLAEVIGRIRGMKPISAFQKQRLPDAIATLVAAWSAITPPGNASELLAAGVDVSLADAWLSWLLSQPPVASRMGPQASATHSALLRYLANVERLTNLRGLASADLKGGSRITLALLRNGDFRPLLIARPRRPVVLLSIPLSNSAKRKRIVLACIDCLVDDVGDAIAVPKPPIVVMNHEAFFDDQREPCFDFDVDAWDALLGSWSTDETMSWAAFIQTFEHRWVDAFGKTIEEAPTLFGRSSLAVEAHVFDMDAVQISAVGEIYSALARQRHIPPLIAQVLTPAAPARVCLETSPRGEFLGHMDTRGGGGARVSFPLDPTQRLAAVTAAALGPASEPAIVPVNGPPGTGKTSFLRAVLASWWVSAAYEGRAFPPVVIATGATNKAISNVIDAFGDVADPTLGESITSRWLPGLPSYGWICPSQTAATNYPQLMHLTVTGSNATASGAAAPFARMAAIELDSLVEGYVCAARSLFSGTDIESVNHAVTHLHAQIKKRVESMRQEQRGFSSIVERLCVIAEHVRAWPPTARRCMSAEHQSSEAELASAKSRIAHFQTSERAVQSWLASDPSGRLSALGFAPRLRAWLLRRSTAAHEQAERHAMTALAAHGTPMPSTRQEGQRLLATIIADRAGFAAQVTSLEQRLLQISKQAAARAALRHDLSRVIEMLPITLRSGSGRRYVWHVLHGRGGAVPALWQAFDEYQDGTYRFALFHLSARYWEGRWLSRALALRADEPVDHGSDLQVFAMLGVVFVSTLLKLPALLRAGSADILVMDETGQCLPQSALGYLAGVRHALLVGDVEQLQPVSEISEPQSLALAMRSELEWRALPDALCASRGSMMRAAQRAASFTDGRSTPGVSLLYHYRCHPWIIGYCNALLYGGAIHAQRHVSARGPLPPLAWVDVRGAPAKSGSSWTNENEAREIASWLREALPGLQRAYGGKDPSQIVAVITPLGAQAQLLRHVLKDVLGDAADGMTIGTVHALQGAECPVVAFSMVQSTAEGNRSLFADRDGGHLMNVAVSRAKDSFILFGDRRSWSAAMETTPRSPIGQLGAAMTKPGERLYPNTIVVIEAPGKARAVQAALGFDAKVIATKGSLQEFRGIDAAGQMLWAEPSREWTTAMAAFDDAREIVVATDDDLAGELIGWQAARWVIEHWGRTPSIRRMRFHSVEHHELRQAFATRGDRFDGAMLRAALVRACASGLDIDDYRAKLPGEPYVRPHGRAILALVRAMQLDPAWIVMAHHKDEATGRITEGFLASAPSSLAPPRRFASEADALTAIRESKQMNLAEQPLRALTPVNQVPALYPANTTLRVLSVAAQELRLAPWETQDELNALYQEGAR</sequence>
<keyword evidence="3" id="KW-0347">Helicase</keyword>
<dbReference type="EMBL" id="MWQO01000014">
    <property type="protein sequence ID" value="THD11386.1"/>
    <property type="molecule type" value="Genomic_DNA"/>
</dbReference>
<dbReference type="GO" id="GO:0005524">
    <property type="term" value="F:ATP binding"/>
    <property type="evidence" value="ECO:0007669"/>
    <property type="project" value="UniProtKB-KW"/>
</dbReference>
<evidence type="ECO:0000256" key="3">
    <source>
        <dbReference type="ARBA" id="ARBA00022806"/>
    </source>
</evidence>
<dbReference type="CDD" id="cd18808">
    <property type="entry name" value="SF1_C_Upf1"/>
    <property type="match status" value="1"/>
</dbReference>
<keyword evidence="7" id="KW-1185">Reference proteome</keyword>
<dbReference type="GO" id="GO:0016787">
    <property type="term" value="F:hydrolase activity"/>
    <property type="evidence" value="ECO:0007669"/>
    <property type="project" value="UniProtKB-KW"/>
</dbReference>
<name>A0A4S3KR32_9GAMM</name>
<protein>
    <recommendedName>
        <fullName evidence="5">Toprim domain-containing protein</fullName>
    </recommendedName>
</protein>
<evidence type="ECO:0000256" key="1">
    <source>
        <dbReference type="ARBA" id="ARBA00022741"/>
    </source>
</evidence>
<dbReference type="Pfam" id="PF01751">
    <property type="entry name" value="Toprim"/>
    <property type="match status" value="1"/>
</dbReference>
<evidence type="ECO:0000256" key="2">
    <source>
        <dbReference type="ARBA" id="ARBA00022801"/>
    </source>
</evidence>
<dbReference type="SMART" id="SM00493">
    <property type="entry name" value="TOPRIM"/>
    <property type="match status" value="1"/>
</dbReference>
<proteinExistence type="predicted"/>
<dbReference type="Gene3D" id="3.40.50.140">
    <property type="match status" value="1"/>
</dbReference>
<comment type="caution">
    <text evidence="6">The sequence shown here is derived from an EMBL/GenBank/DDBJ whole genome shotgun (WGS) entry which is preliminary data.</text>
</comment>
<evidence type="ECO:0000259" key="5">
    <source>
        <dbReference type="SMART" id="SM00493"/>
    </source>
</evidence>
<gene>
    <name evidence="6" type="ORF">B1806_04525</name>
</gene>
<evidence type="ECO:0000256" key="4">
    <source>
        <dbReference type="ARBA" id="ARBA00022840"/>
    </source>
</evidence>
<dbReference type="SUPFAM" id="SSF52540">
    <property type="entry name" value="P-loop containing nucleoside triphosphate hydrolases"/>
    <property type="match status" value="1"/>
</dbReference>
<keyword evidence="4" id="KW-0067">ATP-binding</keyword>
<dbReference type="InterPro" id="IPR041679">
    <property type="entry name" value="DNA2/NAM7-like_C"/>
</dbReference>
<evidence type="ECO:0000313" key="7">
    <source>
        <dbReference type="Proteomes" id="UP000307749"/>
    </source>
</evidence>
<dbReference type="InterPro" id="IPR027417">
    <property type="entry name" value="P-loop_NTPase"/>
</dbReference>
<dbReference type="STRING" id="993689.GCA_002077135_00295"/>
<accession>A0A4S3KR32</accession>